<evidence type="ECO:0000313" key="8">
    <source>
        <dbReference type="EMBL" id="KAK9842755.1"/>
    </source>
</evidence>
<dbReference type="Pfam" id="PF13517">
    <property type="entry name" value="FG-GAP_3"/>
    <property type="match status" value="1"/>
</dbReference>
<dbReference type="EMBL" id="JALJOS010000002">
    <property type="protein sequence ID" value="KAK9842755.1"/>
    <property type="molecule type" value="Genomic_DNA"/>
</dbReference>
<evidence type="ECO:0000256" key="4">
    <source>
        <dbReference type="ARBA" id="ARBA00022989"/>
    </source>
</evidence>
<protein>
    <recommendedName>
        <fullName evidence="7">DEX1 C-terminal domain-containing protein</fullName>
    </recommendedName>
</protein>
<evidence type="ECO:0000256" key="5">
    <source>
        <dbReference type="ARBA" id="ARBA00023136"/>
    </source>
</evidence>
<evidence type="ECO:0000256" key="3">
    <source>
        <dbReference type="ARBA" id="ARBA00022729"/>
    </source>
</evidence>
<name>A0AAW1S9G4_9CHLO</name>
<reference evidence="8 9" key="1">
    <citation type="journal article" date="2024" name="Nat. Commun.">
        <title>Phylogenomics reveals the evolutionary origins of lichenization in chlorophyte algae.</title>
        <authorList>
            <person name="Puginier C."/>
            <person name="Libourel C."/>
            <person name="Otte J."/>
            <person name="Skaloud P."/>
            <person name="Haon M."/>
            <person name="Grisel S."/>
            <person name="Petersen M."/>
            <person name="Berrin J.G."/>
            <person name="Delaux P.M."/>
            <person name="Dal Grande F."/>
            <person name="Keller J."/>
        </authorList>
    </citation>
    <scope>NUCLEOTIDE SEQUENCE [LARGE SCALE GENOMIC DNA]</scope>
    <source>
        <strain evidence="8 9">SAG 2145</strain>
    </source>
</reference>
<evidence type="ECO:0000313" key="9">
    <source>
        <dbReference type="Proteomes" id="UP001438707"/>
    </source>
</evidence>
<dbReference type="InterPro" id="IPR028994">
    <property type="entry name" value="Integrin_alpha_N"/>
</dbReference>
<gene>
    <name evidence="8" type="ORF">WJX74_001858</name>
</gene>
<dbReference type="GO" id="GO:0016020">
    <property type="term" value="C:membrane"/>
    <property type="evidence" value="ECO:0007669"/>
    <property type="project" value="UniProtKB-SubCell"/>
</dbReference>
<feature type="domain" description="DEX1 C-terminal" evidence="7">
    <location>
        <begin position="697"/>
        <end position="818"/>
    </location>
</feature>
<dbReference type="Pfam" id="PF23722">
    <property type="entry name" value="Beta-sand_DEX1"/>
    <property type="match status" value="1"/>
</dbReference>
<keyword evidence="3 6" id="KW-0732">Signal</keyword>
<dbReference type="Proteomes" id="UP001438707">
    <property type="component" value="Unassembled WGS sequence"/>
</dbReference>
<keyword evidence="2" id="KW-0812">Transmembrane</keyword>
<dbReference type="InterPro" id="IPR056376">
    <property type="entry name" value="DEX1_C"/>
</dbReference>
<organism evidence="8 9">
    <name type="scientific">Apatococcus lobatus</name>
    <dbReference type="NCBI Taxonomy" id="904363"/>
    <lineage>
        <taxon>Eukaryota</taxon>
        <taxon>Viridiplantae</taxon>
        <taxon>Chlorophyta</taxon>
        <taxon>core chlorophytes</taxon>
        <taxon>Trebouxiophyceae</taxon>
        <taxon>Chlorellales</taxon>
        <taxon>Chlorellaceae</taxon>
        <taxon>Apatococcus</taxon>
    </lineage>
</organism>
<proteinExistence type="predicted"/>
<feature type="signal peptide" evidence="6">
    <location>
        <begin position="1"/>
        <end position="17"/>
    </location>
</feature>
<comment type="caution">
    <text evidence="8">The sequence shown here is derived from an EMBL/GenBank/DDBJ whole genome shotgun (WGS) entry which is preliminary data.</text>
</comment>
<evidence type="ECO:0000259" key="7">
    <source>
        <dbReference type="Pfam" id="PF23722"/>
    </source>
</evidence>
<keyword evidence="4" id="KW-1133">Transmembrane helix</keyword>
<dbReference type="SUPFAM" id="SSF69318">
    <property type="entry name" value="Integrin alpha N-terminal domain"/>
    <property type="match status" value="1"/>
</dbReference>
<evidence type="ECO:0000256" key="6">
    <source>
        <dbReference type="SAM" id="SignalP"/>
    </source>
</evidence>
<comment type="subcellular location">
    <subcellularLocation>
        <location evidence="1">Membrane</location>
        <topology evidence="1">Single-pass membrane protein</topology>
    </subcellularLocation>
</comment>
<accession>A0AAW1S9G4</accession>
<feature type="chain" id="PRO_5043811027" description="DEX1 C-terminal domain-containing protein" evidence="6">
    <location>
        <begin position="18"/>
        <end position="862"/>
    </location>
</feature>
<dbReference type="InterPro" id="IPR015943">
    <property type="entry name" value="WD40/YVTN_repeat-like_dom_sf"/>
</dbReference>
<dbReference type="PANTHER" id="PTHR21419">
    <property type="match status" value="1"/>
</dbReference>
<sequence>MRRYLVLSLSLWSTTLGQISDPHASDDQLDQTNKFVQRGAQTAPTLQSDEESDPDASACEQNVALKWTTEAGSSIYATPLITDLYSDGHKDIIVPAFVHQLEVVEGANGHKETEFGGHHRSFLHTSPLLYDVDNDGVREILAATFDAEIVIFDDMGEKLFERIAVGPLRVHRDWYVGLKDDPIDHAHPDVGDTPDSGLAAGINPFRRLLLHEGSASMPNISQPFWKQQQQQPINVPSEGLHQHRHLLQGTNQQESTEGAAATATEYADSLDRGLDGASGGLHWKPEMGGGSAFDFDMYDYEDFPRHYGRVPDPIQAPDIPLNAHADIDWARQRFDDYMEEGYAGRELWEDEDYYRASAPPLGKEWVWVDPHLMATPSIADIDGDGNDEMVMAVSYFFDKDHYADPAHRSLLPADLALDKYVASGVVAYSMATRQMLWSQHLDLSTALTTFQAFAYSAPTLVDLDRDGQLEVILGTSMGFLYVLDSHGDTRDGWPKQMAQIEAQVAVGDVDGDGRLELVAADSHGNLAVFTPEAEEVWEVHLGSAILQAASLGDVNGDGKLEVVVGTENGGLHVLEGSSGVSVPNFPFQAQGYISAEVLLTRLTPGPSMQLVFMAHDGLLYMVNGISGCADSIDVGEASYSMVLADDLDANGHMELVVTTMNGNVHCFETQAPYDPLLAWPSQIQGPNGMVARSGWEGIAATAASRIPRDVRGHDLDVAFDIVDLRPPAALPRPLQEGATAERNARGPYRVTATLQGISVSELRNEAHPVVGKANTYAQPGRYTLSVPCPRTRSTASVRLEMTDEHSMIFFDEFSVSFHIHFHRLLKWMVAVPFAAMATVAILLTTPIDVGLPTLGGGNHRQD</sequence>
<keyword evidence="5" id="KW-0472">Membrane</keyword>
<dbReference type="AlphaFoldDB" id="A0AAW1S9G4"/>
<evidence type="ECO:0000256" key="2">
    <source>
        <dbReference type="ARBA" id="ARBA00022692"/>
    </source>
</evidence>
<keyword evidence="9" id="KW-1185">Reference proteome</keyword>
<dbReference type="InterPro" id="IPR013517">
    <property type="entry name" value="FG-GAP"/>
</dbReference>
<dbReference type="InterPro" id="IPR045232">
    <property type="entry name" value="FAM234"/>
</dbReference>
<evidence type="ECO:0000256" key="1">
    <source>
        <dbReference type="ARBA" id="ARBA00004167"/>
    </source>
</evidence>
<dbReference type="PANTHER" id="PTHR21419:SF23">
    <property type="entry name" value="PROTEIN DEFECTIVE IN EXINE FORMATION 1"/>
    <property type="match status" value="1"/>
</dbReference>
<dbReference type="Gene3D" id="2.130.10.10">
    <property type="entry name" value="YVTN repeat-like/Quinoprotein amine dehydrogenase"/>
    <property type="match status" value="1"/>
</dbReference>